<dbReference type="SUPFAM" id="SSF52058">
    <property type="entry name" value="L domain-like"/>
    <property type="match status" value="1"/>
</dbReference>
<evidence type="ECO:0000313" key="1">
    <source>
        <dbReference type="EMBL" id="CAD9982046.1"/>
    </source>
</evidence>
<dbReference type="InterPro" id="IPR053139">
    <property type="entry name" value="Surface_bspA-like"/>
</dbReference>
<gene>
    <name evidence="1" type="ORF">APAL1065_LOCUS20353</name>
</gene>
<dbReference type="InterPro" id="IPR032675">
    <property type="entry name" value="LRR_dom_sf"/>
</dbReference>
<reference evidence="1" key="1">
    <citation type="submission" date="2021-01" db="EMBL/GenBank/DDBJ databases">
        <authorList>
            <person name="Corre E."/>
            <person name="Pelletier E."/>
            <person name="Niang G."/>
            <person name="Scheremetjew M."/>
            <person name="Finn R."/>
            <person name="Kale V."/>
            <person name="Holt S."/>
            <person name="Cochrane G."/>
            <person name="Meng A."/>
            <person name="Brown T."/>
            <person name="Cohen L."/>
        </authorList>
    </citation>
    <scope>NUCLEOTIDE SEQUENCE</scope>
    <source>
        <strain evidence="1">CCMP125</strain>
    </source>
</reference>
<accession>A0A7S2YKS5</accession>
<sequence>MMSEGNSAVAADTEWTVFRGGTFPREATHVRIDSSVTEIGEDFSHSDHLVQIQLHDKVTGISDYAFACCSRLTSIEIPDSVIDIGYAAFSDCTSLTWVRLPSPKRGKKLEHLNRNIFEGCSSLMEISIPKQIRQIEERAFTGCHSLQTIHFPKNSSLNFIGRGAFEECFHLRSILLPDNVRAIVSETFFHCRKLSQVQFPKKLETIQYNSFRGCHSLEVLDLRNSTCLQKIESCAFESCRLLTSIYLPKTEQPIDIEVNAFFSRHKKALQEIHFPDVPTTLWPNLLQLFQNHGKLDKAGIDLVGRKTASFLF</sequence>
<dbReference type="InterPro" id="IPR026906">
    <property type="entry name" value="LRR_5"/>
</dbReference>
<proteinExistence type="predicted"/>
<dbReference type="EMBL" id="HBHT01030352">
    <property type="protein sequence ID" value="CAD9982046.1"/>
    <property type="molecule type" value="Transcribed_RNA"/>
</dbReference>
<dbReference type="PANTHER" id="PTHR45661">
    <property type="entry name" value="SURFACE ANTIGEN"/>
    <property type="match status" value="1"/>
</dbReference>
<name>A0A7S2YKS5_9STRA</name>
<dbReference type="AlphaFoldDB" id="A0A7S2YKS5"/>
<organism evidence="1">
    <name type="scientific">Entomoneis paludosa</name>
    <dbReference type="NCBI Taxonomy" id="265537"/>
    <lineage>
        <taxon>Eukaryota</taxon>
        <taxon>Sar</taxon>
        <taxon>Stramenopiles</taxon>
        <taxon>Ochrophyta</taxon>
        <taxon>Bacillariophyta</taxon>
        <taxon>Bacillariophyceae</taxon>
        <taxon>Bacillariophycidae</taxon>
        <taxon>Entomoneidaceae</taxon>
        <taxon>Entomoneis</taxon>
    </lineage>
</organism>
<dbReference type="Gene3D" id="3.80.10.10">
    <property type="entry name" value="Ribonuclease Inhibitor"/>
    <property type="match status" value="2"/>
</dbReference>
<protein>
    <recommendedName>
        <fullName evidence="2">Leucine-rich repeat domain-containing protein</fullName>
    </recommendedName>
</protein>
<dbReference type="PANTHER" id="PTHR45661:SF3">
    <property type="entry name" value="IG-LIKE DOMAIN-CONTAINING PROTEIN"/>
    <property type="match status" value="1"/>
</dbReference>
<evidence type="ECO:0008006" key="2">
    <source>
        <dbReference type="Google" id="ProtNLM"/>
    </source>
</evidence>
<dbReference type="Pfam" id="PF13306">
    <property type="entry name" value="LRR_5"/>
    <property type="match status" value="2"/>
</dbReference>